<comment type="caution">
    <text evidence="2">The sequence shown here is derived from an EMBL/GenBank/DDBJ whole genome shotgun (WGS) entry which is preliminary data.</text>
</comment>
<feature type="transmembrane region" description="Helical" evidence="1">
    <location>
        <begin position="12"/>
        <end position="36"/>
    </location>
</feature>
<organism evidence="2 3">
    <name type="scientific">Candidatus Cerribacteria bacterium 'Amazon FNV 2010 28 9'</name>
    <dbReference type="NCBI Taxonomy" id="2081795"/>
    <lineage>
        <taxon>Bacteria</taxon>
        <taxon>Candidatus Cerribacteria</taxon>
    </lineage>
</organism>
<dbReference type="Pfam" id="PF07963">
    <property type="entry name" value="N_methyl"/>
    <property type="match status" value="1"/>
</dbReference>
<evidence type="ECO:0008006" key="4">
    <source>
        <dbReference type="Google" id="ProtNLM"/>
    </source>
</evidence>
<accession>A0A317JP93</accession>
<dbReference type="AlphaFoldDB" id="A0A317JP93"/>
<sequence>MVMKHQDGYTLIELIVVVAITILLLVTVISMFYTAFVSGGKTTATEAVKEAGQYAMSQMEFFIENAHRLVPNADATTCAVGMSSLGLQNQDLGTTIFQSETVGNDVRLASNSGTYLTPSGMSVTSGPTFSCTQPADSSPATITISFTLQKGVVGVDKARDIVTIPFQSQVTLRNY</sequence>
<keyword evidence="1" id="KW-1133">Transmembrane helix</keyword>
<dbReference type="NCBIfam" id="TIGR02532">
    <property type="entry name" value="IV_pilin_GFxxxE"/>
    <property type="match status" value="1"/>
</dbReference>
<dbReference type="InterPro" id="IPR045584">
    <property type="entry name" value="Pilin-like"/>
</dbReference>
<name>A0A317JP93_9BACT</name>
<dbReference type="InterPro" id="IPR012902">
    <property type="entry name" value="N_methyl_site"/>
</dbReference>
<protein>
    <recommendedName>
        <fullName evidence="4">Prepilin-type N-terminal cleavage/methylation domain-containing protein</fullName>
    </recommendedName>
</protein>
<gene>
    <name evidence="2" type="ORF">C5B42_04880</name>
</gene>
<proteinExistence type="predicted"/>
<dbReference type="Proteomes" id="UP000246104">
    <property type="component" value="Unassembled WGS sequence"/>
</dbReference>
<keyword evidence="1" id="KW-0472">Membrane</keyword>
<evidence type="ECO:0000313" key="2">
    <source>
        <dbReference type="EMBL" id="PWU22890.1"/>
    </source>
</evidence>
<keyword evidence="1" id="KW-0812">Transmembrane</keyword>
<dbReference type="EMBL" id="PSRQ01000053">
    <property type="protein sequence ID" value="PWU22890.1"/>
    <property type="molecule type" value="Genomic_DNA"/>
</dbReference>
<evidence type="ECO:0000313" key="3">
    <source>
        <dbReference type="Proteomes" id="UP000246104"/>
    </source>
</evidence>
<evidence type="ECO:0000256" key="1">
    <source>
        <dbReference type="SAM" id="Phobius"/>
    </source>
</evidence>
<dbReference type="SUPFAM" id="SSF54523">
    <property type="entry name" value="Pili subunits"/>
    <property type="match status" value="1"/>
</dbReference>
<dbReference type="Gene3D" id="3.30.700.10">
    <property type="entry name" value="Glycoprotein, Type 4 Pilin"/>
    <property type="match status" value="1"/>
</dbReference>
<reference evidence="2 3" key="1">
    <citation type="submission" date="2018-02" db="EMBL/GenBank/DDBJ databases">
        <title>Genomic Reconstructions from Amazon Rainforest and Pasture Soil Reveal Novel Insights into the Physiology of Candidate Phyla in Tropical Sites.</title>
        <authorList>
            <person name="Kroeger M.E."/>
            <person name="Delmont T."/>
            <person name="Eren A.M."/>
            <person name="Guo J."/>
            <person name="Meyer K.M."/>
            <person name="Khan K."/>
            <person name="Rodrigues J.L.M."/>
            <person name="Bohannan B.J.M."/>
            <person name="Tringe S."/>
            <person name="Borges C.D."/>
            <person name="Tiedje J."/>
            <person name="Tsai S.M."/>
            <person name="Nusslein K."/>
        </authorList>
    </citation>
    <scope>NUCLEOTIDE SEQUENCE [LARGE SCALE GENOMIC DNA]</scope>
    <source>
        <strain evidence="2">Amazon FNV 2010 28 9</strain>
    </source>
</reference>